<reference evidence="2 3" key="1">
    <citation type="submission" date="2018-05" db="EMBL/GenBank/DDBJ databases">
        <title>Genomic Encyclopedia of Type Strains, Phase IV (KMG-IV): sequencing the most valuable type-strain genomes for metagenomic binning, comparative biology and taxonomic classification.</title>
        <authorList>
            <person name="Goeker M."/>
        </authorList>
    </citation>
    <scope>NUCLEOTIDE SEQUENCE [LARGE SCALE GENOMIC DNA]</scope>
    <source>
        <strain evidence="2 3">DSM 25350</strain>
    </source>
</reference>
<protein>
    <recommendedName>
        <fullName evidence="1">VOC domain-containing protein</fullName>
    </recommendedName>
</protein>
<gene>
    <name evidence="2" type="ORF">C8D97_109150</name>
</gene>
<name>A0A316FJC1_9GAMM</name>
<keyword evidence="3" id="KW-1185">Reference proteome</keyword>
<accession>A0A316FJC1</accession>
<dbReference type="PANTHER" id="PTHR33993">
    <property type="entry name" value="GLYOXALASE-RELATED"/>
    <property type="match status" value="1"/>
</dbReference>
<dbReference type="AlphaFoldDB" id="A0A316FJC1"/>
<comment type="caution">
    <text evidence="2">The sequence shown here is derived from an EMBL/GenBank/DDBJ whole genome shotgun (WGS) entry which is preliminary data.</text>
</comment>
<dbReference type="PROSITE" id="PS51819">
    <property type="entry name" value="VOC"/>
    <property type="match status" value="1"/>
</dbReference>
<proteinExistence type="predicted"/>
<dbReference type="InterPro" id="IPR004360">
    <property type="entry name" value="Glyas_Fos-R_dOase_dom"/>
</dbReference>
<dbReference type="CDD" id="cd07247">
    <property type="entry name" value="SgaA_N_like"/>
    <property type="match status" value="1"/>
</dbReference>
<dbReference type="InterPro" id="IPR029068">
    <property type="entry name" value="Glyas_Bleomycin-R_OHBP_Dase"/>
</dbReference>
<dbReference type="OrthoDB" id="9793039at2"/>
<dbReference type="PANTHER" id="PTHR33993:SF14">
    <property type="entry name" value="GB|AAF24581.1"/>
    <property type="match status" value="1"/>
</dbReference>
<dbReference type="InterPro" id="IPR037523">
    <property type="entry name" value="VOC_core"/>
</dbReference>
<dbReference type="SUPFAM" id="SSF54593">
    <property type="entry name" value="Glyoxalase/Bleomycin resistance protein/Dihydroxybiphenyl dioxygenase"/>
    <property type="match status" value="1"/>
</dbReference>
<evidence type="ECO:0000313" key="3">
    <source>
        <dbReference type="Proteomes" id="UP000245790"/>
    </source>
</evidence>
<feature type="domain" description="VOC" evidence="1">
    <location>
        <begin position="19"/>
        <end position="133"/>
    </location>
</feature>
<dbReference type="RefSeq" id="WP_109764269.1">
    <property type="nucleotide sequence ID" value="NZ_QGGU01000009.1"/>
</dbReference>
<sequence>MSDKSESEKSASEKSKPGKILWTDLTVEDAESVKQFYKKVIGWTSSPVSMGDYNDYNMTVEGEAEPTAGICHAKGGNANIPPVWMVYISVDNLSESLSQCESMGGKVLKRPEGEGKYAIIEDPAGAVCTLYQDN</sequence>
<organism evidence="2 3">
    <name type="scientific">Pleionea mediterranea</name>
    <dbReference type="NCBI Taxonomy" id="523701"/>
    <lineage>
        <taxon>Bacteria</taxon>
        <taxon>Pseudomonadati</taxon>
        <taxon>Pseudomonadota</taxon>
        <taxon>Gammaproteobacteria</taxon>
        <taxon>Oceanospirillales</taxon>
        <taxon>Pleioneaceae</taxon>
        <taxon>Pleionea</taxon>
    </lineage>
</organism>
<dbReference type="InterPro" id="IPR052164">
    <property type="entry name" value="Anthracycline_SecMetBiosynth"/>
</dbReference>
<dbReference type="Pfam" id="PF00903">
    <property type="entry name" value="Glyoxalase"/>
    <property type="match status" value="1"/>
</dbReference>
<dbReference type="Proteomes" id="UP000245790">
    <property type="component" value="Unassembled WGS sequence"/>
</dbReference>
<dbReference type="EMBL" id="QGGU01000009">
    <property type="protein sequence ID" value="PWK48599.1"/>
    <property type="molecule type" value="Genomic_DNA"/>
</dbReference>
<evidence type="ECO:0000313" key="2">
    <source>
        <dbReference type="EMBL" id="PWK48599.1"/>
    </source>
</evidence>
<evidence type="ECO:0000259" key="1">
    <source>
        <dbReference type="PROSITE" id="PS51819"/>
    </source>
</evidence>
<dbReference type="Gene3D" id="3.10.180.10">
    <property type="entry name" value="2,3-Dihydroxybiphenyl 1,2-Dioxygenase, domain 1"/>
    <property type="match status" value="1"/>
</dbReference>